<dbReference type="OrthoDB" id="10396461at2759"/>
<sequence length="99" mass="10014">MATPPLTVSSALVTQTPSSPAGQNGITFPDSSSNNNGGSSSGLSTGSQVAVALGVVIFALLLGSIGLWATTQSRAKREAHGLLNGKTARCQMAVETRTR</sequence>
<dbReference type="GeneID" id="27671949"/>
<keyword evidence="2" id="KW-0812">Transmembrane</keyword>
<evidence type="ECO:0000313" key="3">
    <source>
        <dbReference type="EMBL" id="KJR85209.1"/>
    </source>
</evidence>
<dbReference type="RefSeq" id="XP_016587885.1">
    <property type="nucleotide sequence ID" value="XM_016736672.1"/>
</dbReference>
<organism evidence="3 4">
    <name type="scientific">Sporothrix schenckii 1099-18</name>
    <dbReference type="NCBI Taxonomy" id="1397361"/>
    <lineage>
        <taxon>Eukaryota</taxon>
        <taxon>Fungi</taxon>
        <taxon>Dikarya</taxon>
        <taxon>Ascomycota</taxon>
        <taxon>Pezizomycotina</taxon>
        <taxon>Sordariomycetes</taxon>
        <taxon>Sordariomycetidae</taxon>
        <taxon>Ophiostomatales</taxon>
        <taxon>Ophiostomataceae</taxon>
        <taxon>Sporothrix</taxon>
    </lineage>
</organism>
<proteinExistence type="predicted"/>
<keyword evidence="2" id="KW-0472">Membrane</keyword>
<dbReference type="Proteomes" id="UP000033710">
    <property type="component" value="Unassembled WGS sequence"/>
</dbReference>
<evidence type="ECO:0000256" key="1">
    <source>
        <dbReference type="SAM" id="MobiDB-lite"/>
    </source>
</evidence>
<gene>
    <name evidence="3" type="ORF">SPSK_10116</name>
</gene>
<evidence type="ECO:0000256" key="2">
    <source>
        <dbReference type="SAM" id="Phobius"/>
    </source>
</evidence>
<feature type="transmembrane region" description="Helical" evidence="2">
    <location>
        <begin position="49"/>
        <end position="69"/>
    </location>
</feature>
<dbReference type="KEGG" id="ssck:SPSK_10116"/>
<comment type="caution">
    <text evidence="3">The sequence shown here is derived from an EMBL/GenBank/DDBJ whole genome shotgun (WGS) entry which is preliminary data.</text>
</comment>
<protein>
    <submittedName>
        <fullName evidence="3">Uncharacterized protein</fullName>
    </submittedName>
</protein>
<name>A0A0F2M800_SPOSC</name>
<reference evidence="3 4" key="2">
    <citation type="journal article" date="2015" name="Eukaryot. Cell">
        <title>Asexual propagation of a virulent clone complex in a human and feline outbreak of sporotrichosis.</title>
        <authorList>
            <person name="Teixeira Mde M."/>
            <person name="Rodrigues A.M."/>
            <person name="Tsui C.K."/>
            <person name="de Almeida L.G."/>
            <person name="Van Diepeningen A.D."/>
            <person name="van den Ende B.G."/>
            <person name="Fernandes G.F."/>
            <person name="Kano R."/>
            <person name="Hamelin R.C."/>
            <person name="Lopes-Bezerra L.M."/>
            <person name="Vasconcelos A.T."/>
            <person name="de Hoog S."/>
            <person name="de Camargo Z.P."/>
            <person name="Felipe M.S."/>
        </authorList>
    </citation>
    <scope>NUCLEOTIDE SEQUENCE [LARGE SCALE GENOMIC DNA]</scope>
    <source>
        <strain evidence="3 4">1099-18</strain>
    </source>
</reference>
<evidence type="ECO:0000313" key="4">
    <source>
        <dbReference type="Proteomes" id="UP000033710"/>
    </source>
</evidence>
<reference evidence="3 4" key="1">
    <citation type="journal article" date="2014" name="BMC Genomics">
        <title>Comparative genomics of the major fungal agents of human and animal Sporotrichosis: Sporothrix schenckii and Sporothrix brasiliensis.</title>
        <authorList>
            <person name="Teixeira M.M."/>
            <person name="de Almeida L.G."/>
            <person name="Kubitschek-Barreira P."/>
            <person name="Alves F.L."/>
            <person name="Kioshima E.S."/>
            <person name="Abadio A.K."/>
            <person name="Fernandes L."/>
            <person name="Derengowski L.S."/>
            <person name="Ferreira K.S."/>
            <person name="Souza R.C."/>
            <person name="Ruiz J.C."/>
            <person name="de Andrade N.C."/>
            <person name="Paes H.C."/>
            <person name="Nicola A.M."/>
            <person name="Albuquerque P."/>
            <person name="Gerber A.L."/>
            <person name="Martins V.P."/>
            <person name="Peconick L.D."/>
            <person name="Neto A.V."/>
            <person name="Chaucanez C.B."/>
            <person name="Silva P.A."/>
            <person name="Cunha O.L."/>
            <person name="de Oliveira F.F."/>
            <person name="dos Santos T.C."/>
            <person name="Barros A.L."/>
            <person name="Soares M.A."/>
            <person name="de Oliveira L.M."/>
            <person name="Marini M.M."/>
            <person name="Villalobos-Duno H."/>
            <person name="Cunha M.M."/>
            <person name="de Hoog S."/>
            <person name="da Silveira J.F."/>
            <person name="Henrissat B."/>
            <person name="Nino-Vega G.A."/>
            <person name="Cisalpino P.S."/>
            <person name="Mora-Montes H.M."/>
            <person name="Almeida S.R."/>
            <person name="Stajich J.E."/>
            <person name="Lopes-Bezerra L.M."/>
            <person name="Vasconcelos A.T."/>
            <person name="Felipe M.S."/>
        </authorList>
    </citation>
    <scope>NUCLEOTIDE SEQUENCE [LARGE SCALE GENOMIC DNA]</scope>
    <source>
        <strain evidence="3 4">1099-18</strain>
    </source>
</reference>
<dbReference type="VEuPathDB" id="FungiDB:SPSK_10116"/>
<dbReference type="EMBL" id="AXCR01000007">
    <property type="protein sequence ID" value="KJR85209.1"/>
    <property type="molecule type" value="Genomic_DNA"/>
</dbReference>
<accession>A0A0F2M800</accession>
<keyword evidence="2" id="KW-1133">Transmembrane helix</keyword>
<feature type="compositionally biased region" description="Polar residues" evidence="1">
    <location>
        <begin position="1"/>
        <end position="30"/>
    </location>
</feature>
<feature type="region of interest" description="Disordered" evidence="1">
    <location>
        <begin position="1"/>
        <end position="45"/>
    </location>
</feature>
<feature type="compositionally biased region" description="Low complexity" evidence="1">
    <location>
        <begin position="31"/>
        <end position="45"/>
    </location>
</feature>
<dbReference type="AlphaFoldDB" id="A0A0F2M800"/>